<dbReference type="PANTHER" id="PTHR30337">
    <property type="entry name" value="COMPONENT OF ATP-DEPENDENT DSDNA EXONUCLEASE"/>
    <property type="match status" value="1"/>
</dbReference>
<name>X0WCK5_9ZZZZ</name>
<comment type="caution">
    <text evidence="2">The sequence shown here is derived from an EMBL/GenBank/DDBJ whole genome shotgun (WGS) entry which is preliminary data.</text>
</comment>
<dbReference type="Pfam" id="PF00149">
    <property type="entry name" value="Metallophos"/>
    <property type="match status" value="1"/>
</dbReference>
<sequence length="227" mass="25656">MEAEPLTCLAIGDPHFKSNNLRYARQMVDKVWELANEKNPNFIVILGDVLHTHEKINVFALKEAIQFMSALGTEFPVYLLIGNHDRPHNDHYLTDVHPFVGLERSATSLEVVDLGLVKNIKGRNFVFMPYVPNGRFDEALDSLDLDPNNLTDITMVFAHQEFRGAKMGGIISDKGDVWPLDRPHVTSGHIHDYDKLQHNITYVGTPFQHAFGDRADKTVSFITFNGS</sequence>
<dbReference type="EMBL" id="BARS01025976">
    <property type="protein sequence ID" value="GAG10401.1"/>
    <property type="molecule type" value="Genomic_DNA"/>
</dbReference>
<proteinExistence type="predicted"/>
<gene>
    <name evidence="2" type="ORF">S01H1_40989</name>
</gene>
<dbReference type="InterPro" id="IPR050535">
    <property type="entry name" value="DNA_Repair-Maintenance_Comp"/>
</dbReference>
<evidence type="ECO:0000259" key="1">
    <source>
        <dbReference type="Pfam" id="PF00149"/>
    </source>
</evidence>
<feature type="domain" description="Calcineurin-like phosphoesterase" evidence="1">
    <location>
        <begin position="9"/>
        <end position="191"/>
    </location>
</feature>
<evidence type="ECO:0000313" key="2">
    <source>
        <dbReference type="EMBL" id="GAG10401.1"/>
    </source>
</evidence>
<protein>
    <recommendedName>
        <fullName evidence="1">Calcineurin-like phosphoesterase domain-containing protein</fullName>
    </recommendedName>
</protein>
<dbReference type="InterPro" id="IPR029052">
    <property type="entry name" value="Metallo-depent_PP-like"/>
</dbReference>
<dbReference type="GO" id="GO:0016787">
    <property type="term" value="F:hydrolase activity"/>
    <property type="evidence" value="ECO:0007669"/>
    <property type="project" value="InterPro"/>
</dbReference>
<dbReference type="SUPFAM" id="SSF56300">
    <property type="entry name" value="Metallo-dependent phosphatases"/>
    <property type="match status" value="1"/>
</dbReference>
<feature type="non-terminal residue" evidence="2">
    <location>
        <position position="227"/>
    </location>
</feature>
<organism evidence="2">
    <name type="scientific">marine sediment metagenome</name>
    <dbReference type="NCBI Taxonomy" id="412755"/>
    <lineage>
        <taxon>unclassified sequences</taxon>
        <taxon>metagenomes</taxon>
        <taxon>ecological metagenomes</taxon>
    </lineage>
</organism>
<accession>X0WCK5</accession>
<dbReference type="InterPro" id="IPR004843">
    <property type="entry name" value="Calcineurin-like_PHP"/>
</dbReference>
<dbReference type="AlphaFoldDB" id="X0WCK5"/>
<dbReference type="Gene3D" id="3.60.21.10">
    <property type="match status" value="1"/>
</dbReference>
<reference evidence="2" key="1">
    <citation type="journal article" date="2014" name="Front. Microbiol.">
        <title>High frequency of phylogenetically diverse reductive dehalogenase-homologous genes in deep subseafloor sedimentary metagenomes.</title>
        <authorList>
            <person name="Kawai M."/>
            <person name="Futagami T."/>
            <person name="Toyoda A."/>
            <person name="Takaki Y."/>
            <person name="Nishi S."/>
            <person name="Hori S."/>
            <person name="Arai W."/>
            <person name="Tsubouchi T."/>
            <person name="Morono Y."/>
            <person name="Uchiyama I."/>
            <person name="Ito T."/>
            <person name="Fujiyama A."/>
            <person name="Inagaki F."/>
            <person name="Takami H."/>
        </authorList>
    </citation>
    <scope>NUCLEOTIDE SEQUENCE</scope>
    <source>
        <strain evidence="2">Expedition CK06-06</strain>
    </source>
</reference>